<proteinExistence type="predicted"/>
<dbReference type="EMBL" id="KF127254">
    <property type="protein sequence ID" value="AIA94607.1"/>
    <property type="molecule type" value="Genomic_DNA"/>
</dbReference>
<dbReference type="AlphaFoldDB" id="A0A060CI52"/>
<name>A0A060CI52_9ACTN</name>
<dbReference type="InterPro" id="IPR029063">
    <property type="entry name" value="SAM-dependent_MTases_sf"/>
</dbReference>
<dbReference type="Pfam" id="PF13578">
    <property type="entry name" value="Methyltransf_24"/>
    <property type="match status" value="1"/>
</dbReference>
<dbReference type="Gene3D" id="3.40.50.150">
    <property type="entry name" value="Vaccinia Virus protein VP39"/>
    <property type="match status" value="1"/>
</dbReference>
<evidence type="ECO:0000313" key="1">
    <source>
        <dbReference type="EMBL" id="AIA94607.1"/>
    </source>
</evidence>
<dbReference type="SUPFAM" id="SSF53335">
    <property type="entry name" value="S-adenosyl-L-methionine-dependent methyltransferases"/>
    <property type="match status" value="1"/>
</dbReference>
<organism evidence="1">
    <name type="scientific">uncultured Acidimicrobium sp</name>
    <dbReference type="NCBI Taxonomy" id="221084"/>
    <lineage>
        <taxon>Bacteria</taxon>
        <taxon>Bacillati</taxon>
        <taxon>Actinomycetota</taxon>
        <taxon>Acidimicrobiia</taxon>
        <taxon>Acidimicrobiales</taxon>
        <taxon>Acidimicrobiaceae</taxon>
        <taxon>Acidimicrobium</taxon>
        <taxon>environmental samples</taxon>
    </lineage>
</organism>
<protein>
    <submittedName>
        <fullName evidence="1">CAZy families GT2 protein</fullName>
    </submittedName>
</protein>
<feature type="non-terminal residue" evidence="1">
    <location>
        <position position="152"/>
    </location>
</feature>
<reference evidence="1" key="1">
    <citation type="journal article" date="2013" name="Environ. Microbiol.">
        <title>Seasonally variable intestinal metagenomes of the red palm weevil (Rhynchophorus ferrugineus).</title>
        <authorList>
            <person name="Jia S."/>
            <person name="Zhang X."/>
            <person name="Zhang G."/>
            <person name="Yin A."/>
            <person name="Zhang S."/>
            <person name="Li F."/>
            <person name="Wang L."/>
            <person name="Zhao D."/>
            <person name="Yun Q."/>
            <person name="Tala"/>
            <person name="Wang J."/>
            <person name="Sun G."/>
            <person name="Baabdullah M."/>
            <person name="Yu X."/>
            <person name="Hu S."/>
            <person name="Al-Mssallem I.S."/>
            <person name="Yu J."/>
        </authorList>
    </citation>
    <scope>NUCLEOTIDE SEQUENCE</scope>
</reference>
<accession>A0A060CI52</accession>
<sequence length="152" mass="16990">MFDDAVGDFADGSIDLLHIDGLHTYEAVKHDFETWLPKLSERAVVLLHDTVVQERGFGVHRFLDELAASYRVLNFTHSNGLGVVLVGQEVSAAMRHFADAFDAEPSLSFFWPLRPPILRPVPSMRLIAPMRTSVFTSGVPRTLSMRRGRLAS</sequence>